<dbReference type="Proteomes" id="UP000004773">
    <property type="component" value="Unassembled WGS sequence"/>
</dbReference>
<dbReference type="EMBL" id="ACRO01000004">
    <property type="protein sequence ID" value="EGF86553.1"/>
    <property type="molecule type" value="Genomic_DNA"/>
</dbReference>
<proteinExistence type="predicted"/>
<evidence type="ECO:0000313" key="3">
    <source>
        <dbReference type="Proteomes" id="UP000004773"/>
    </source>
</evidence>
<evidence type="ECO:0000313" key="2">
    <source>
        <dbReference type="EMBL" id="EGF86553.1"/>
    </source>
</evidence>
<organism evidence="2 3">
    <name type="scientific">Gemella haemolysans M341</name>
    <dbReference type="NCBI Taxonomy" id="562981"/>
    <lineage>
        <taxon>Bacteria</taxon>
        <taxon>Bacillati</taxon>
        <taxon>Bacillota</taxon>
        <taxon>Bacilli</taxon>
        <taxon>Bacillales</taxon>
        <taxon>Gemellaceae</taxon>
        <taxon>Gemella</taxon>
    </lineage>
</organism>
<reference evidence="2 3" key="1">
    <citation type="submission" date="2011-03" db="EMBL/GenBank/DDBJ databases">
        <title>The Genome Sequence of Gemella haemolysans M341.</title>
        <authorList>
            <consortium name="The Broad Institute Genome Sequencing Platform"/>
            <consortium name="The Broad Institute Genome Sequencing Center for Infectious Disease"/>
            <person name="Earl A."/>
            <person name="Ward D."/>
            <person name="Feldgarden M."/>
            <person name="Gevers D."/>
            <person name="Sibley C.D."/>
            <person name="Field T.R."/>
            <person name="Grinwis M."/>
            <person name="Eshaghurshan C.S."/>
            <person name="Surette M.G."/>
            <person name="Young S.K."/>
            <person name="Zeng Q."/>
            <person name="Gargeya S."/>
            <person name="Fitzgerald M."/>
            <person name="Haas B."/>
            <person name="Abouelleil A."/>
            <person name="Alvarado L."/>
            <person name="Arachchi H.M."/>
            <person name="Berlin A."/>
            <person name="Brown A."/>
            <person name="Chapman S.B."/>
            <person name="Chen Z."/>
            <person name="Dunbar C."/>
            <person name="Freedman E."/>
            <person name="Gearin G."/>
            <person name="Gellesch M."/>
            <person name="Goldberg J."/>
            <person name="Griggs A."/>
            <person name="Gujja S."/>
            <person name="Heilman E.R."/>
            <person name="Heiman D."/>
            <person name="Howarth C."/>
            <person name="Larson L."/>
            <person name="Lui A."/>
            <person name="MacDonald P.J.P."/>
            <person name="Mehta T."/>
            <person name="Montmayeur A."/>
            <person name="Murphy C."/>
            <person name="Neiman D."/>
            <person name="Pearson M."/>
            <person name="Priest M."/>
            <person name="Roberts A."/>
            <person name="Saif S."/>
            <person name="Shea T."/>
            <person name="Shenoy N."/>
            <person name="Sisk P."/>
            <person name="Stolte C."/>
            <person name="Sykes S."/>
            <person name="White J."/>
            <person name="Yandava C."/>
            <person name="Wortman J."/>
            <person name="Nusbaum C."/>
            <person name="Birren B."/>
        </authorList>
    </citation>
    <scope>NUCLEOTIDE SEQUENCE [LARGE SCALE GENOMIC DNA]</scope>
    <source>
        <strain evidence="2 3">M341</strain>
    </source>
</reference>
<protein>
    <submittedName>
        <fullName evidence="2">Uncharacterized protein</fullName>
    </submittedName>
</protein>
<name>A0AA87B717_9BACL</name>
<accession>A0AA87B717</accession>
<dbReference type="RefSeq" id="WP_003146399.1">
    <property type="nucleotide sequence ID" value="NZ_GL883582.1"/>
</dbReference>
<sequence length="110" mass="12913">MSSLYIPLIFLLVSFIIDKVRENNKTKKEPIKKVKKSKTKVKNTMSKAQQQKESPVINQQTLTRKSFEKKQRVIVDREKEIFSNSLTFNKEKVVNDIIFSEILSKPKSKR</sequence>
<feature type="region of interest" description="Disordered" evidence="1">
    <location>
        <begin position="26"/>
        <end position="56"/>
    </location>
</feature>
<evidence type="ECO:0000256" key="1">
    <source>
        <dbReference type="SAM" id="MobiDB-lite"/>
    </source>
</evidence>
<gene>
    <name evidence="2" type="ORF">HMPREF0428_00463</name>
</gene>
<comment type="caution">
    <text evidence="2">The sequence shown here is derived from an EMBL/GenBank/DDBJ whole genome shotgun (WGS) entry which is preliminary data.</text>
</comment>
<dbReference type="AlphaFoldDB" id="A0AA87B717"/>